<dbReference type="RefSeq" id="WP_133615255.1">
    <property type="nucleotide sequence ID" value="NZ_SNYW01000014.1"/>
</dbReference>
<accession>A0A4R6WDE4</accession>
<reference evidence="2 3" key="1">
    <citation type="submission" date="2019-03" db="EMBL/GenBank/DDBJ databases">
        <title>Genomic Encyclopedia of Type Strains, Phase III (KMG-III): the genomes of soil and plant-associated and newly described type strains.</title>
        <authorList>
            <person name="Whitman W."/>
        </authorList>
    </citation>
    <scope>NUCLEOTIDE SEQUENCE [LARGE SCALE GENOMIC DNA]</scope>
    <source>
        <strain evidence="2 3">CGMCC 1.7660</strain>
    </source>
</reference>
<feature type="signal peptide" evidence="1">
    <location>
        <begin position="1"/>
        <end position="27"/>
    </location>
</feature>
<feature type="chain" id="PRO_5020470530" evidence="1">
    <location>
        <begin position="28"/>
        <end position="372"/>
    </location>
</feature>
<dbReference type="EMBL" id="SNYW01000014">
    <property type="protein sequence ID" value="TDQ77677.1"/>
    <property type="molecule type" value="Genomic_DNA"/>
</dbReference>
<dbReference type="OrthoDB" id="282364at2"/>
<sequence>MSIKARRNRRIRKLAATLILAACSACSNIGPEALPRDRIDYAGAIGDSWKQQTLLNIVKLRYADFPVFLDINQVVAGYEFNSSVTAGVNASATNQENPAPSFLTLGGSVLLQGGYKDQPTVIYAPATGSEFITRLMTPIPPSAVLFLLQAGYRADRVLPLTLDSVNGLNNASMRRGDGGRQPDADFIRLGELISDVQNASGLEVRILRSPDGKEATAIIFQPSRKGAELEEKREEIARILGIQPTPQEIKVLYGGYSGRDDEIAMTTRSMLQIMMELGIQAEVPSQDVAEGRALPSGDLQGAVDAAAPMLHIMSGPQPPVDAYVAVPYRGHWFWIPDTDLRSKTTFASVMLLFSISDQGTRSNTPVVTINTR</sequence>
<dbReference type="Proteomes" id="UP000295783">
    <property type="component" value="Unassembled WGS sequence"/>
</dbReference>
<proteinExistence type="predicted"/>
<comment type="caution">
    <text evidence="2">The sequence shown here is derived from an EMBL/GenBank/DDBJ whole genome shotgun (WGS) entry which is preliminary data.</text>
</comment>
<name>A0A4R6WDE4_9PROT</name>
<protein>
    <submittedName>
        <fullName evidence="2">Uncharacterized protein</fullName>
    </submittedName>
</protein>
<organism evidence="2 3">
    <name type="scientific">Dongia mobilis</name>
    <dbReference type="NCBI Taxonomy" id="578943"/>
    <lineage>
        <taxon>Bacteria</taxon>
        <taxon>Pseudomonadati</taxon>
        <taxon>Pseudomonadota</taxon>
        <taxon>Alphaproteobacteria</taxon>
        <taxon>Rhodospirillales</taxon>
        <taxon>Dongiaceae</taxon>
        <taxon>Dongia</taxon>
    </lineage>
</organism>
<dbReference type="AlphaFoldDB" id="A0A4R6WDE4"/>
<evidence type="ECO:0000313" key="2">
    <source>
        <dbReference type="EMBL" id="TDQ77677.1"/>
    </source>
</evidence>
<keyword evidence="1" id="KW-0732">Signal</keyword>
<evidence type="ECO:0000256" key="1">
    <source>
        <dbReference type="SAM" id="SignalP"/>
    </source>
</evidence>
<evidence type="ECO:0000313" key="3">
    <source>
        <dbReference type="Proteomes" id="UP000295783"/>
    </source>
</evidence>
<keyword evidence="3" id="KW-1185">Reference proteome</keyword>
<gene>
    <name evidence="2" type="ORF">A8950_3832</name>
</gene>